<evidence type="ECO:0000256" key="3">
    <source>
        <dbReference type="ARBA" id="ARBA00023295"/>
    </source>
</evidence>
<dbReference type="Proteomes" id="UP001165120">
    <property type="component" value="Unassembled WGS sequence"/>
</dbReference>
<protein>
    <submittedName>
        <fullName evidence="6">Unnamed protein product</fullName>
    </submittedName>
</protein>
<evidence type="ECO:0000313" key="6">
    <source>
        <dbReference type="EMBL" id="GME67773.1"/>
    </source>
</evidence>
<dbReference type="Pfam" id="PF00150">
    <property type="entry name" value="Cellulase"/>
    <property type="match status" value="1"/>
</dbReference>
<evidence type="ECO:0000256" key="1">
    <source>
        <dbReference type="ARBA" id="ARBA00005641"/>
    </source>
</evidence>
<dbReference type="InterPro" id="IPR017853">
    <property type="entry name" value="GH"/>
</dbReference>
<sequence length="843" mass="95463">MPPANRIHIGESSSTLGDINTIPLDSLYPDNMASRINNMHTTKPQSLNLMKKLFETKPLTSDKYGFFVQPDTGRRVTLQGINMDASSKLPKIPLTTSYSSPDDCHFWDKADDVSFVGRPFSLDEAREHFLRIKLWGYNTIRYIITWEAIEHKGPGIYDTEFLDYSAKILKIIEDIGGLYVFIDPHQDVWSRFTGGSGAPLWTLYAAGFEPRSFPYNQAAFLHNTYPDPENYPKMVWPSNYGRLAAQTMFTMFFLGKKYLPNCIINGKNIQDYLQEHFINAIACFMQYVKDNVPELLNTVVLGVETMNEPNAGHYAIADLNAIPPTMRLRVDTTPTPIQSMRLGMGIPQEVETWKITMFGPKKSGTRYIDPEGHLAWVTSDYADKKYGFIRDPNWKLGTCIFAQNGIWDTESGELLKSNFFENDPITGEKLSHSQFNDNEFVYHWSKFREKMRQVDSKMYLILQGQVMAIPPSLKGTSLIDERTVSAIHYYDGASLMFKTWNRKFNVDTLGVLRGKYANPIFGIVFGENNIRKSIRSQFAQLREDSAVALGEEIPAIVTETGMPFDMDDKIAYKNNDYSSQESANDALKYALESNSLNSTYWCYDHDNSHRWGDRWNLEDFSLFSKDDISSKSYFDSSSALDKQSMKPSEYGTSTVGDIVEFDADTLNSLSIAGTSGNKSKVKSIANTKIRELVDSEGETETDSEIDTGSVDKTLGDLMSGTRIAKAIIRPFPVLINGTVKFCEFSIKDTKFYLTIDTTDSGKLIKVKPDSKKEPVEPTIIFIPEIHFKAGSFAVDVDEGQTVLKHNAHAQYLEWFHEINCGEISMTIYNYPQDSDSESCNNFC</sequence>
<dbReference type="InterPro" id="IPR013780">
    <property type="entry name" value="Glyco_hydro_b"/>
</dbReference>
<comment type="similarity">
    <text evidence="1">Belongs to the glycosyl hydrolase 5 (cellulase A) family.</text>
</comment>
<accession>A0A9W6SVP3</accession>
<dbReference type="SUPFAM" id="SSF51445">
    <property type="entry name" value="(Trans)glycosidases"/>
    <property type="match status" value="1"/>
</dbReference>
<dbReference type="Pfam" id="PF18564">
    <property type="entry name" value="Glyco_hydro_5_C"/>
    <property type="match status" value="1"/>
</dbReference>
<organism evidence="6 7">
    <name type="scientific">Candida boidinii</name>
    <name type="common">Yeast</name>
    <dbReference type="NCBI Taxonomy" id="5477"/>
    <lineage>
        <taxon>Eukaryota</taxon>
        <taxon>Fungi</taxon>
        <taxon>Dikarya</taxon>
        <taxon>Ascomycota</taxon>
        <taxon>Saccharomycotina</taxon>
        <taxon>Pichiomycetes</taxon>
        <taxon>Pichiales</taxon>
        <taxon>Pichiaceae</taxon>
        <taxon>Ogataea</taxon>
        <taxon>Ogataea/Candida clade</taxon>
    </lineage>
</organism>
<dbReference type="Gene3D" id="3.20.20.80">
    <property type="entry name" value="Glycosidases"/>
    <property type="match status" value="2"/>
</dbReference>
<dbReference type="InterPro" id="IPR052066">
    <property type="entry name" value="Glycosphingolipid_Hydrolases"/>
</dbReference>
<keyword evidence="7" id="KW-1185">Reference proteome</keyword>
<evidence type="ECO:0000313" key="7">
    <source>
        <dbReference type="Proteomes" id="UP001165120"/>
    </source>
</evidence>
<dbReference type="AlphaFoldDB" id="A0A9W6SVP3"/>
<feature type="domain" description="Glycoside hydrolase family 5" evidence="4">
    <location>
        <begin position="128"/>
        <end position="189"/>
    </location>
</feature>
<comment type="caution">
    <text evidence="6">The sequence shown here is derived from an EMBL/GenBank/DDBJ whole genome shotgun (WGS) entry which is preliminary data.</text>
</comment>
<evidence type="ECO:0000259" key="4">
    <source>
        <dbReference type="Pfam" id="PF00150"/>
    </source>
</evidence>
<dbReference type="GO" id="GO:0050295">
    <property type="term" value="F:steryl-beta-glucosidase activity"/>
    <property type="evidence" value="ECO:0007669"/>
    <property type="project" value="TreeGrafter"/>
</dbReference>
<dbReference type="FunFam" id="3.20.20.80:FF:000174">
    <property type="entry name" value="YIR007W-like protein"/>
    <property type="match status" value="1"/>
</dbReference>
<feature type="domain" description="Glycoside hydrolase family 5 C-terminal" evidence="5">
    <location>
        <begin position="729"/>
        <end position="824"/>
    </location>
</feature>
<dbReference type="InterPro" id="IPR041036">
    <property type="entry name" value="GH5_C"/>
</dbReference>
<dbReference type="PANTHER" id="PTHR31308:SF5">
    <property type="entry name" value="ERGOSTERYL-BETA-GLUCOSIDASE"/>
    <property type="match status" value="1"/>
</dbReference>
<dbReference type="PANTHER" id="PTHR31308">
    <property type="match status" value="1"/>
</dbReference>
<reference evidence="6" key="1">
    <citation type="submission" date="2023-04" db="EMBL/GenBank/DDBJ databases">
        <title>Candida boidinii NBRC 10035.</title>
        <authorList>
            <person name="Ichikawa N."/>
            <person name="Sato H."/>
            <person name="Tonouchi N."/>
        </authorList>
    </citation>
    <scope>NUCLEOTIDE SEQUENCE</scope>
    <source>
        <strain evidence="6">NBRC 10035</strain>
    </source>
</reference>
<keyword evidence="3" id="KW-0326">Glycosidase</keyword>
<evidence type="ECO:0000259" key="5">
    <source>
        <dbReference type="Pfam" id="PF18564"/>
    </source>
</evidence>
<evidence type="ECO:0000256" key="2">
    <source>
        <dbReference type="ARBA" id="ARBA00022801"/>
    </source>
</evidence>
<keyword evidence="2" id="KW-0378">Hydrolase</keyword>
<proteinExistence type="inferred from homology"/>
<name>A0A9W6SVP3_CANBO</name>
<dbReference type="Gene3D" id="2.60.40.1180">
    <property type="entry name" value="Golgi alpha-mannosidase II"/>
    <property type="match status" value="1"/>
</dbReference>
<dbReference type="EMBL" id="BSXN01000249">
    <property type="protein sequence ID" value="GME67773.1"/>
    <property type="molecule type" value="Genomic_DNA"/>
</dbReference>
<gene>
    <name evidence="6" type="ORF">Cboi02_000114100</name>
</gene>
<dbReference type="GO" id="GO:0000272">
    <property type="term" value="P:polysaccharide catabolic process"/>
    <property type="evidence" value="ECO:0007669"/>
    <property type="project" value="InterPro"/>
</dbReference>
<dbReference type="InterPro" id="IPR001547">
    <property type="entry name" value="Glyco_hydro_5"/>
</dbReference>
<dbReference type="GO" id="GO:1904462">
    <property type="term" value="P:ergosteryl 3-beta-D-glucoside catabolic process"/>
    <property type="evidence" value="ECO:0007669"/>
    <property type="project" value="TreeGrafter"/>
</dbReference>